<protein>
    <recommendedName>
        <fullName evidence="1">Putative restriction endonuclease domain-containing protein</fullName>
    </recommendedName>
</protein>
<dbReference type="Proteomes" id="UP001296776">
    <property type="component" value="Unassembled WGS sequence"/>
</dbReference>
<dbReference type="InterPro" id="IPR008538">
    <property type="entry name" value="Uma2"/>
</dbReference>
<keyword evidence="3" id="KW-1185">Reference proteome</keyword>
<organism evidence="2 3">
    <name type="scientific">Halochromatium glycolicum</name>
    <dbReference type="NCBI Taxonomy" id="85075"/>
    <lineage>
        <taxon>Bacteria</taxon>
        <taxon>Pseudomonadati</taxon>
        <taxon>Pseudomonadota</taxon>
        <taxon>Gammaproteobacteria</taxon>
        <taxon>Chromatiales</taxon>
        <taxon>Chromatiaceae</taxon>
        <taxon>Halochromatium</taxon>
    </lineage>
</organism>
<dbReference type="AlphaFoldDB" id="A0AAJ0U6N5"/>
<gene>
    <name evidence="2" type="ORF">CKO40_17395</name>
</gene>
<evidence type="ECO:0000259" key="1">
    <source>
        <dbReference type="Pfam" id="PF05685"/>
    </source>
</evidence>
<proteinExistence type="predicted"/>
<dbReference type="InterPro" id="IPR012296">
    <property type="entry name" value="Nuclease_put_TT1808"/>
</dbReference>
<dbReference type="Pfam" id="PF05685">
    <property type="entry name" value="Uma2"/>
    <property type="match status" value="1"/>
</dbReference>
<comment type="caution">
    <text evidence="2">The sequence shown here is derived from an EMBL/GenBank/DDBJ whole genome shotgun (WGS) entry which is preliminary data.</text>
</comment>
<dbReference type="CDD" id="cd06260">
    <property type="entry name" value="DUF820-like"/>
    <property type="match status" value="1"/>
</dbReference>
<accession>A0AAJ0U6N5</accession>
<evidence type="ECO:0000313" key="2">
    <source>
        <dbReference type="EMBL" id="MBK1706274.1"/>
    </source>
</evidence>
<dbReference type="SUPFAM" id="SSF52980">
    <property type="entry name" value="Restriction endonuclease-like"/>
    <property type="match status" value="1"/>
</dbReference>
<reference evidence="2" key="1">
    <citation type="submission" date="2017-08" db="EMBL/GenBank/DDBJ databases">
        <authorList>
            <person name="Imhoff J.F."/>
            <person name="Rahn T."/>
            <person name="Kuenzel S."/>
            <person name="Neulinger S.C."/>
        </authorList>
    </citation>
    <scope>NUCLEOTIDE SEQUENCE</scope>
    <source>
        <strain evidence="2">DSM 11080</strain>
    </source>
</reference>
<name>A0AAJ0U6N5_9GAMM</name>
<dbReference type="PANTHER" id="PTHR36558">
    <property type="entry name" value="GLR1098 PROTEIN"/>
    <property type="match status" value="1"/>
</dbReference>
<feature type="domain" description="Putative restriction endonuclease" evidence="1">
    <location>
        <begin position="2"/>
        <end position="80"/>
    </location>
</feature>
<evidence type="ECO:0000313" key="3">
    <source>
        <dbReference type="Proteomes" id="UP001296776"/>
    </source>
</evidence>
<dbReference type="PANTHER" id="PTHR36558:SF1">
    <property type="entry name" value="RESTRICTION ENDONUCLEASE DOMAIN-CONTAINING PROTEIN-RELATED"/>
    <property type="match status" value="1"/>
</dbReference>
<dbReference type="InterPro" id="IPR011335">
    <property type="entry name" value="Restrct_endonuc-II-like"/>
</dbReference>
<dbReference type="Gene3D" id="3.90.1570.10">
    <property type="entry name" value="tt1808, chain A"/>
    <property type="match status" value="1"/>
</dbReference>
<reference evidence="2" key="2">
    <citation type="journal article" date="2020" name="Microorganisms">
        <title>Osmotic Adaptation and Compatible Solute Biosynthesis of Phototrophic Bacteria as Revealed from Genome Analyses.</title>
        <authorList>
            <person name="Imhoff J.F."/>
            <person name="Rahn T."/>
            <person name="Kunzel S."/>
            <person name="Keller A."/>
            <person name="Neulinger S.C."/>
        </authorList>
    </citation>
    <scope>NUCLEOTIDE SEQUENCE</scope>
    <source>
        <strain evidence="2">DSM 11080</strain>
    </source>
</reference>
<sequence length="103" mass="12156">MRPDVIVICHRPEDDRITRPPELIAEVISPPTRRRDEQTKFELYRQEGVTWYLLLDPSRAQAGLYRLVDGNYRKVSGFHDGGHDIAFSTCTLRLDFARLWERR</sequence>
<dbReference type="EMBL" id="NRSJ01000037">
    <property type="protein sequence ID" value="MBK1706274.1"/>
    <property type="molecule type" value="Genomic_DNA"/>
</dbReference>